<dbReference type="FunFam" id="1.25.40.10:FF:000184">
    <property type="entry name" value="Pentatricopeptide repeat-containing protein, chloroplastic"/>
    <property type="match status" value="1"/>
</dbReference>
<dbReference type="InterPro" id="IPR011990">
    <property type="entry name" value="TPR-like_helical_dom_sf"/>
</dbReference>
<keyword evidence="6" id="KW-1185">Reference proteome</keyword>
<gene>
    <name evidence="3" type="ORF">F8388_008221</name>
    <name evidence="4" type="ORF">G4B88_016620</name>
</gene>
<dbReference type="FunFam" id="1.25.40.10:FF:000344">
    <property type="entry name" value="Pentatricopeptide repeat-containing protein"/>
    <property type="match status" value="1"/>
</dbReference>
<dbReference type="Proteomes" id="UP000583929">
    <property type="component" value="Unassembled WGS sequence"/>
</dbReference>
<dbReference type="PANTHER" id="PTHR47926:SF545">
    <property type="entry name" value="PENTACOTRIPEPTIDE-REPEAT REGION OF PRORP DOMAIN-CONTAINING PROTEIN"/>
    <property type="match status" value="1"/>
</dbReference>
<dbReference type="EMBL" id="JAATIQ010000060">
    <property type="protein sequence ID" value="KAF4391310.1"/>
    <property type="molecule type" value="Genomic_DNA"/>
</dbReference>
<evidence type="ECO:0000313" key="5">
    <source>
        <dbReference type="Proteomes" id="UP000525078"/>
    </source>
</evidence>
<dbReference type="Pfam" id="PF13041">
    <property type="entry name" value="PPR_2"/>
    <property type="match status" value="2"/>
</dbReference>
<evidence type="ECO:0000313" key="4">
    <source>
        <dbReference type="EMBL" id="KAF4391310.1"/>
    </source>
</evidence>
<feature type="repeat" description="PPR" evidence="2">
    <location>
        <begin position="69"/>
        <end position="103"/>
    </location>
</feature>
<dbReference type="Pfam" id="PF01535">
    <property type="entry name" value="PPR"/>
    <property type="match status" value="8"/>
</dbReference>
<evidence type="ECO:0008006" key="7">
    <source>
        <dbReference type="Google" id="ProtNLM"/>
    </source>
</evidence>
<dbReference type="InterPro" id="IPR046960">
    <property type="entry name" value="PPR_At4g14850-like_plant"/>
</dbReference>
<dbReference type="Pfam" id="PF20431">
    <property type="entry name" value="E_motif"/>
    <property type="match status" value="1"/>
</dbReference>
<dbReference type="NCBIfam" id="TIGR00756">
    <property type="entry name" value="PPR"/>
    <property type="match status" value="9"/>
</dbReference>
<dbReference type="Gene3D" id="1.25.40.10">
    <property type="entry name" value="Tetratricopeptide repeat domain"/>
    <property type="match status" value="6"/>
</dbReference>
<evidence type="ECO:0000313" key="3">
    <source>
        <dbReference type="EMBL" id="KAF4362337.1"/>
    </source>
</evidence>
<evidence type="ECO:0000256" key="2">
    <source>
        <dbReference type="PROSITE-ProRule" id="PRU00708"/>
    </source>
</evidence>
<feature type="repeat" description="PPR" evidence="2">
    <location>
        <begin position="201"/>
        <end position="235"/>
    </location>
</feature>
<dbReference type="PANTHER" id="PTHR47926">
    <property type="entry name" value="PENTATRICOPEPTIDE REPEAT-CONTAINING PROTEIN"/>
    <property type="match status" value="1"/>
</dbReference>
<feature type="repeat" description="PPR" evidence="2">
    <location>
        <begin position="170"/>
        <end position="200"/>
    </location>
</feature>
<accession>A0A7J6EV76</accession>
<reference evidence="5 6" key="1">
    <citation type="journal article" date="2020" name="bioRxiv">
        <title>Sequence and annotation of 42 cannabis genomes reveals extensive copy number variation in cannabinoid synthesis and pathogen resistance genes.</title>
        <authorList>
            <person name="Mckernan K.J."/>
            <person name="Helbert Y."/>
            <person name="Kane L.T."/>
            <person name="Ebling H."/>
            <person name="Zhang L."/>
            <person name="Liu B."/>
            <person name="Eaton Z."/>
            <person name="Mclaughlin S."/>
            <person name="Kingan S."/>
            <person name="Baybayan P."/>
            <person name="Concepcion G."/>
            <person name="Jordan M."/>
            <person name="Riva A."/>
            <person name="Barbazuk W."/>
            <person name="Harkins T."/>
        </authorList>
    </citation>
    <scope>NUCLEOTIDE SEQUENCE [LARGE SCALE GENOMIC DNA]</scope>
    <source>
        <strain evidence="5 6">cv. Jamaican Lion 4</strain>
        <strain evidence="4">Father</strain>
        <strain evidence="3">Mother</strain>
        <tissue evidence="3">Leaf</tissue>
    </source>
</reference>
<comment type="caution">
    <text evidence="3">The sequence shown here is derived from an EMBL/GenBank/DDBJ whole genome shotgun (WGS) entry which is preliminary data.</text>
</comment>
<dbReference type="InterPro" id="IPR002885">
    <property type="entry name" value="PPR_rpt"/>
</dbReference>
<evidence type="ECO:0000256" key="1">
    <source>
        <dbReference type="ARBA" id="ARBA00022737"/>
    </source>
</evidence>
<protein>
    <recommendedName>
        <fullName evidence="7">Pentatricopeptide repeat-containing protein</fullName>
    </recommendedName>
</protein>
<dbReference type="SUPFAM" id="SSF81901">
    <property type="entry name" value="HCP-like"/>
    <property type="match status" value="1"/>
</dbReference>
<dbReference type="GO" id="GO:0003723">
    <property type="term" value="F:RNA binding"/>
    <property type="evidence" value="ECO:0007669"/>
    <property type="project" value="InterPro"/>
</dbReference>
<name>A0A7J6EV76_CANSA</name>
<feature type="repeat" description="PPR" evidence="2">
    <location>
        <begin position="397"/>
        <end position="431"/>
    </location>
</feature>
<proteinExistence type="predicted"/>
<dbReference type="Proteomes" id="UP000525078">
    <property type="component" value="Unassembled WGS sequence"/>
</dbReference>
<feature type="repeat" description="PPR" evidence="2">
    <location>
        <begin position="263"/>
        <end position="297"/>
    </location>
</feature>
<organism evidence="3 5">
    <name type="scientific">Cannabis sativa</name>
    <name type="common">Hemp</name>
    <name type="synonym">Marijuana</name>
    <dbReference type="NCBI Taxonomy" id="3483"/>
    <lineage>
        <taxon>Eukaryota</taxon>
        <taxon>Viridiplantae</taxon>
        <taxon>Streptophyta</taxon>
        <taxon>Embryophyta</taxon>
        <taxon>Tracheophyta</taxon>
        <taxon>Spermatophyta</taxon>
        <taxon>Magnoliopsida</taxon>
        <taxon>eudicotyledons</taxon>
        <taxon>Gunneridae</taxon>
        <taxon>Pentapetalae</taxon>
        <taxon>rosids</taxon>
        <taxon>fabids</taxon>
        <taxon>Rosales</taxon>
        <taxon>Cannabaceae</taxon>
        <taxon>Cannabis</taxon>
    </lineage>
</organism>
<dbReference type="AlphaFoldDB" id="A0A7J6EV76"/>
<dbReference type="EMBL" id="JAATIP010000185">
    <property type="protein sequence ID" value="KAF4362337.1"/>
    <property type="molecule type" value="Genomic_DNA"/>
</dbReference>
<evidence type="ECO:0000313" key="6">
    <source>
        <dbReference type="Proteomes" id="UP000583929"/>
    </source>
</evidence>
<keyword evidence="1" id="KW-0677">Repeat</keyword>
<dbReference type="PROSITE" id="PS51375">
    <property type="entry name" value="PPR"/>
    <property type="match status" value="6"/>
</dbReference>
<feature type="repeat" description="PPR" evidence="2">
    <location>
        <begin position="432"/>
        <end position="466"/>
    </location>
</feature>
<sequence length="573" mass="64382">MVMIKKLTFLLTHSRTIDHLRQIHSPIITHGLTQLETLLANQLLLLTTQFSRNIAQYITRILHHLQNPDAHLWSFSVRFFAHNGQFNTALSLYVEMLRLGLCPSSFALSSSLKACAKIGDRLSGCLVHSHVYKYGFCGSVYVETAVLDFYSKSGDMVSARKVFDEMPERNVVSWNAVLSGYLRFGNLKEAQRVFVEIPCKDVVSWNSMISGYARIGDMDRAISLFEEMPEKNLASWNAVLSGYVSCGSLELARSYFDAMPVRNNVSWITMISGYSKCGDVVSARLLFDQIKRKELLSFNAMIACYEQNNQPKEALELFNHMVKTDFNIQPDEMTLTSVVSACSQLGYLEFGLWIESYMKKNGIRLDDHLANSFIDLYAKCGNIEKAFELFRGLRNKDLVAYSAMISGFGVNGKATEAIELFKEMKNAHISPNLVTYKGLLSAYNHAGLVEEGYKCFDSMKEQGLLPSVDHYGIMVDLLGRRGLLKEAHELIKTMPMQPHAGVWGALLLACRIHNNVELGEIAARNCLKLQPEKAGYSSLLANIYASAERWNDAGRLRNVLDSKIPGCSWVESC</sequence>
<dbReference type="GO" id="GO:0009451">
    <property type="term" value="P:RNA modification"/>
    <property type="evidence" value="ECO:0007669"/>
    <property type="project" value="InterPro"/>
</dbReference>
<dbReference type="InterPro" id="IPR046848">
    <property type="entry name" value="E_motif"/>
</dbReference>